<dbReference type="AlphaFoldDB" id="A0A0X3PZX8"/>
<keyword evidence="12 15" id="KW-0472">Membrane</keyword>
<protein>
    <recommendedName>
        <fullName evidence="14">sn-1-specific diacylglycerol lipase</fullName>
        <ecNumber evidence="14">3.1.1.116</ecNumber>
    </recommendedName>
</protein>
<evidence type="ECO:0000256" key="12">
    <source>
        <dbReference type="ARBA" id="ARBA00023136"/>
    </source>
</evidence>
<evidence type="ECO:0000256" key="13">
    <source>
        <dbReference type="ARBA" id="ARBA00024531"/>
    </source>
</evidence>
<evidence type="ECO:0000256" key="8">
    <source>
        <dbReference type="ARBA" id="ARBA00022837"/>
    </source>
</evidence>
<keyword evidence="6" id="KW-0479">Metal-binding</keyword>
<evidence type="ECO:0000256" key="10">
    <source>
        <dbReference type="ARBA" id="ARBA00022989"/>
    </source>
</evidence>
<evidence type="ECO:0000256" key="9">
    <source>
        <dbReference type="ARBA" id="ARBA00022963"/>
    </source>
</evidence>
<keyword evidence="3" id="KW-1003">Cell membrane</keyword>
<evidence type="ECO:0000256" key="11">
    <source>
        <dbReference type="ARBA" id="ARBA00023098"/>
    </source>
</evidence>
<feature type="transmembrane region" description="Helical" evidence="15">
    <location>
        <begin position="130"/>
        <end position="152"/>
    </location>
</feature>
<dbReference type="EMBL" id="GEEE01006495">
    <property type="protein sequence ID" value="JAP56730.1"/>
    <property type="molecule type" value="Transcribed_RNA"/>
</dbReference>
<evidence type="ECO:0000313" key="17">
    <source>
        <dbReference type="EMBL" id="JAP56730.1"/>
    </source>
</evidence>
<feature type="transmembrane region" description="Helical" evidence="15">
    <location>
        <begin position="481"/>
        <end position="502"/>
    </location>
</feature>
<dbReference type="GO" id="GO:0046872">
    <property type="term" value="F:metal ion binding"/>
    <property type="evidence" value="ECO:0007669"/>
    <property type="project" value="UniProtKB-KW"/>
</dbReference>
<dbReference type="GO" id="GO:0016042">
    <property type="term" value="P:lipid catabolic process"/>
    <property type="evidence" value="ECO:0007669"/>
    <property type="project" value="UniProtKB-KW"/>
</dbReference>
<dbReference type="CDD" id="cd00519">
    <property type="entry name" value="Lipase_3"/>
    <property type="match status" value="1"/>
</dbReference>
<evidence type="ECO:0000256" key="6">
    <source>
        <dbReference type="ARBA" id="ARBA00022723"/>
    </source>
</evidence>
<evidence type="ECO:0000256" key="5">
    <source>
        <dbReference type="ARBA" id="ARBA00022692"/>
    </source>
</evidence>
<dbReference type="PANTHER" id="PTHR45792">
    <property type="entry name" value="DIACYLGLYCEROL LIPASE HOMOLOG-RELATED"/>
    <property type="match status" value="1"/>
</dbReference>
<evidence type="ECO:0000256" key="7">
    <source>
        <dbReference type="ARBA" id="ARBA00022801"/>
    </source>
</evidence>
<keyword evidence="7" id="KW-0378">Hydrolase</keyword>
<dbReference type="Pfam" id="PF01764">
    <property type="entry name" value="Lipase_3"/>
    <property type="match status" value="1"/>
</dbReference>
<organism evidence="17">
    <name type="scientific">Schistocephalus solidus</name>
    <name type="common">Tapeworm</name>
    <dbReference type="NCBI Taxonomy" id="70667"/>
    <lineage>
        <taxon>Eukaryota</taxon>
        <taxon>Metazoa</taxon>
        <taxon>Spiralia</taxon>
        <taxon>Lophotrochozoa</taxon>
        <taxon>Platyhelminthes</taxon>
        <taxon>Cestoda</taxon>
        <taxon>Eucestoda</taxon>
        <taxon>Diphyllobothriidea</taxon>
        <taxon>Diphyllobothriidae</taxon>
        <taxon>Schistocephalus</taxon>
    </lineage>
</organism>
<evidence type="ECO:0000256" key="1">
    <source>
        <dbReference type="ARBA" id="ARBA00001913"/>
    </source>
</evidence>
<reference evidence="17" key="1">
    <citation type="submission" date="2016-01" db="EMBL/GenBank/DDBJ databases">
        <title>Reference transcriptome for the parasite Schistocephalus solidus: insights into the molecular evolution of parasitism.</title>
        <authorList>
            <person name="Hebert F.O."/>
            <person name="Grambauer S."/>
            <person name="Barber I."/>
            <person name="Landry C.R."/>
            <person name="Aubin-Horth N."/>
        </authorList>
    </citation>
    <scope>NUCLEOTIDE SEQUENCE</scope>
</reference>
<dbReference type="GO" id="GO:0005886">
    <property type="term" value="C:plasma membrane"/>
    <property type="evidence" value="ECO:0007669"/>
    <property type="project" value="UniProtKB-SubCell"/>
</dbReference>
<evidence type="ECO:0000256" key="2">
    <source>
        <dbReference type="ARBA" id="ARBA00004651"/>
    </source>
</evidence>
<dbReference type="InterPro" id="IPR029058">
    <property type="entry name" value="AB_hydrolase_fold"/>
</dbReference>
<dbReference type="InterPro" id="IPR002921">
    <property type="entry name" value="Fungal_lipase-type"/>
</dbReference>
<sequence length="811" mass="92979">MPSLKLFRRTWRYAEDEFVTVSFVNALVRLILILVAGILLLTRDGWLYPPNPGRKEIFIATIVICLVQICTYIAILIISSRGGVMQTDKRKLLQPVMTFHILLMPIEFVFYCLSIWQSSTNASDDSKPELVAVICWCAIDMALILFCVLGWVRHYDKNGAEKYKFFKFFYYDKKTNCELTERMETLLKKMHEISLAKWTDFVRQKVADLTELDEEMKQEAIDEASSTLADYMSDLDLTKSDVFMGLLLLRWQSAQWIGKRSALNAQYVLENTDPITTDLAAEPIDPRTMTPRERLTRDWLHISRIRRYIHFALASYGWKHYVGWNTCNLRARRRMRRYLTSDNMPTPNKQRNMEEGIPNPGGGLWAGQNAYLAAFLEMSSLNAEDILIFEIADTFYDAALMLVVDHQTQALVLIVRGTASGNDKLVDLIAMGEPLREEDKTLPEAERFMSHAGMTRVARNIAGRMINEQWIEEARRRFPDYPLVICGHSLGAGIVSLLAVLLRPRYPELRAYAYAPPGGLMNPLLSEHTRDFVCSFVYGYDCIPRLNTSSLEDLRARLVHALVVCQVPKALIMPSRIAAFVLRLIGPCFGLPTVGEIGAFLPHEVKEKLRDPKLEDIYATPFGENFKAHADEVTGGVSHVDRLLAGERSLMRWKKPEARKLLRLPRPYPKSMCSELLSQANIDKLLSTLSDGRFGARVIHLLEVDSDFEVPGVKPFKKKGYVPPPIAVWSDSTMFNTILVHPKMYFNHVPLYVSAAWDRLWAAIQWPDRIFYKMDYRNFTDFHKPLPGVKRKPEELDEAYCRIRVMRPITG</sequence>
<proteinExistence type="predicted"/>
<gene>
    <name evidence="17" type="primary">DGLA</name>
    <name evidence="17" type="ORF">TR125254</name>
</gene>
<accession>A0A0X3PZX8</accession>
<feature type="transmembrane region" description="Helical" evidence="15">
    <location>
        <begin position="21"/>
        <end position="42"/>
    </location>
</feature>
<dbReference type="EC" id="3.1.1.116" evidence="14"/>
<dbReference type="PANTHER" id="PTHR45792:SF8">
    <property type="entry name" value="DIACYLGLYCEROL LIPASE-ALPHA"/>
    <property type="match status" value="1"/>
</dbReference>
<comment type="subcellular location">
    <subcellularLocation>
        <location evidence="2">Cell membrane</location>
        <topology evidence="2">Multi-pass membrane protein</topology>
    </subcellularLocation>
</comment>
<keyword evidence="5 15" id="KW-0812">Transmembrane</keyword>
<keyword evidence="10 15" id="KW-1133">Transmembrane helix</keyword>
<name>A0A0X3PZX8_SCHSO</name>
<feature type="domain" description="Fungal lipase-type" evidence="16">
    <location>
        <begin position="412"/>
        <end position="547"/>
    </location>
</feature>
<evidence type="ECO:0000256" key="4">
    <source>
        <dbReference type="ARBA" id="ARBA00022553"/>
    </source>
</evidence>
<dbReference type="InterPro" id="IPR052214">
    <property type="entry name" value="DAG_Lipase-Related"/>
</dbReference>
<evidence type="ECO:0000259" key="16">
    <source>
        <dbReference type="Pfam" id="PF01764"/>
    </source>
</evidence>
<evidence type="ECO:0000256" key="14">
    <source>
        <dbReference type="ARBA" id="ARBA00026104"/>
    </source>
</evidence>
<comment type="catalytic activity">
    <reaction evidence="13">
        <text>a 1,2-diacyl-sn-glycerol + H2O = a 2-acylglycerol + a fatty acid + H(+)</text>
        <dbReference type="Rhea" id="RHEA:33275"/>
        <dbReference type="ChEBI" id="CHEBI:15377"/>
        <dbReference type="ChEBI" id="CHEBI:15378"/>
        <dbReference type="ChEBI" id="CHEBI:17389"/>
        <dbReference type="ChEBI" id="CHEBI:17815"/>
        <dbReference type="ChEBI" id="CHEBI:28868"/>
        <dbReference type="EC" id="3.1.1.116"/>
    </reaction>
    <physiologicalReaction direction="left-to-right" evidence="13">
        <dbReference type="Rhea" id="RHEA:33276"/>
    </physiologicalReaction>
</comment>
<feature type="transmembrane region" description="Helical" evidence="15">
    <location>
        <begin position="99"/>
        <end position="118"/>
    </location>
</feature>
<dbReference type="SUPFAM" id="SSF53474">
    <property type="entry name" value="alpha/beta-Hydrolases"/>
    <property type="match status" value="1"/>
</dbReference>
<keyword evidence="9" id="KW-0442">Lipid degradation</keyword>
<dbReference type="Gene3D" id="3.40.50.1820">
    <property type="entry name" value="alpha/beta hydrolase"/>
    <property type="match status" value="1"/>
</dbReference>
<evidence type="ECO:0000256" key="15">
    <source>
        <dbReference type="SAM" id="Phobius"/>
    </source>
</evidence>
<evidence type="ECO:0000256" key="3">
    <source>
        <dbReference type="ARBA" id="ARBA00022475"/>
    </source>
</evidence>
<keyword evidence="4" id="KW-0597">Phosphoprotein</keyword>
<keyword evidence="11" id="KW-0443">Lipid metabolism</keyword>
<keyword evidence="8" id="KW-0106">Calcium</keyword>
<feature type="transmembrane region" description="Helical" evidence="15">
    <location>
        <begin position="57"/>
        <end position="78"/>
    </location>
</feature>
<comment type="cofactor">
    <cofactor evidence="1">
        <name>Ca(2+)</name>
        <dbReference type="ChEBI" id="CHEBI:29108"/>
    </cofactor>
</comment>
<dbReference type="GO" id="GO:0016298">
    <property type="term" value="F:lipase activity"/>
    <property type="evidence" value="ECO:0007669"/>
    <property type="project" value="TreeGrafter"/>
</dbReference>